<evidence type="ECO:0000256" key="5">
    <source>
        <dbReference type="ARBA" id="ARBA00023136"/>
    </source>
</evidence>
<dbReference type="GO" id="GO:0098552">
    <property type="term" value="C:side of membrane"/>
    <property type="evidence" value="ECO:0007669"/>
    <property type="project" value="UniProtKB-KW"/>
</dbReference>
<gene>
    <name evidence="10" type="ORF">CKAN_01871200</name>
</gene>
<evidence type="ECO:0000256" key="3">
    <source>
        <dbReference type="ARBA" id="ARBA00022622"/>
    </source>
</evidence>
<dbReference type="EMBL" id="QPKB01000007">
    <property type="protein sequence ID" value="RWR89648.1"/>
    <property type="molecule type" value="Genomic_DNA"/>
</dbReference>
<organism evidence="10 11">
    <name type="scientific">Cinnamomum micranthum f. kanehirae</name>
    <dbReference type="NCBI Taxonomy" id="337451"/>
    <lineage>
        <taxon>Eukaryota</taxon>
        <taxon>Viridiplantae</taxon>
        <taxon>Streptophyta</taxon>
        <taxon>Embryophyta</taxon>
        <taxon>Tracheophyta</taxon>
        <taxon>Spermatophyta</taxon>
        <taxon>Magnoliopsida</taxon>
        <taxon>Magnoliidae</taxon>
        <taxon>Laurales</taxon>
        <taxon>Lauraceae</taxon>
        <taxon>Cinnamomum</taxon>
    </lineage>
</organism>
<accession>A0A3S3PFN9</accession>
<keyword evidence="11" id="KW-1185">Reference proteome</keyword>
<evidence type="ECO:0000256" key="4">
    <source>
        <dbReference type="ARBA" id="ARBA00022729"/>
    </source>
</evidence>
<feature type="domain" description="X8" evidence="9">
    <location>
        <begin position="63"/>
        <end position="148"/>
    </location>
</feature>
<keyword evidence="6" id="KW-1015">Disulfide bond</keyword>
<sequence length="203" mass="21492">MASAPFLSLVSIFFFFLILSFFNNTSFSLRVDLSSSSSSSSNLEREGEGRQMKRRVAAETSEVWCVAKNNAEDKALQSGLDWVCGLGGADCGPIQQSGACYEPNNIQALASYAFNDYFHKNILDPQACVFGNTAALTVLNPSHGKCVFPSSSFLARNGSFTGSATGANGMGSSAGDLSGSYSACRWAQSLVAVIMMVSTALIL</sequence>
<dbReference type="GO" id="GO:0009506">
    <property type="term" value="C:plasmodesma"/>
    <property type="evidence" value="ECO:0007669"/>
    <property type="project" value="UniProtKB-ARBA"/>
</dbReference>
<evidence type="ECO:0000256" key="6">
    <source>
        <dbReference type="ARBA" id="ARBA00023157"/>
    </source>
</evidence>
<keyword evidence="5" id="KW-0472">Membrane</keyword>
<evidence type="ECO:0000313" key="11">
    <source>
        <dbReference type="Proteomes" id="UP000283530"/>
    </source>
</evidence>
<reference evidence="10 11" key="1">
    <citation type="journal article" date="2019" name="Nat. Plants">
        <title>Stout camphor tree genome fills gaps in understanding of flowering plant genome evolution.</title>
        <authorList>
            <person name="Chaw S.M."/>
            <person name="Liu Y.C."/>
            <person name="Wu Y.W."/>
            <person name="Wang H.Y."/>
            <person name="Lin C.I."/>
            <person name="Wu C.S."/>
            <person name="Ke H.M."/>
            <person name="Chang L.Y."/>
            <person name="Hsu C.Y."/>
            <person name="Yang H.T."/>
            <person name="Sudianto E."/>
            <person name="Hsu M.H."/>
            <person name="Wu K.P."/>
            <person name="Wang L.N."/>
            <person name="Leebens-Mack J.H."/>
            <person name="Tsai I.J."/>
        </authorList>
    </citation>
    <scope>NUCLEOTIDE SEQUENCE [LARGE SCALE GENOMIC DNA]</scope>
    <source>
        <strain evidence="11">cv. Chaw 1501</strain>
        <tissue evidence="10">Young leaves</tissue>
    </source>
</reference>
<keyword evidence="7" id="KW-0325">Glycoprotein</keyword>
<comment type="subcellular location">
    <subcellularLocation>
        <location evidence="1">Cell membrane</location>
        <topology evidence="1">Lipid-anchor</topology>
        <topology evidence="1">GPI-anchor</topology>
    </subcellularLocation>
</comment>
<name>A0A3S3PFN9_9MAGN</name>
<protein>
    <submittedName>
        <fullName evidence="10">PLASMODESMATA CALLOSE-BINDING PROTEIN 5</fullName>
    </submittedName>
</protein>
<dbReference type="Gene3D" id="1.20.58.1040">
    <property type="match status" value="1"/>
</dbReference>
<dbReference type="PANTHER" id="PTHR31044:SF33">
    <property type="entry name" value="PLASMODESMATA CALLOSE-BINDING PROTEIN 5"/>
    <property type="match status" value="1"/>
</dbReference>
<dbReference type="InterPro" id="IPR044788">
    <property type="entry name" value="X8_dom_prot"/>
</dbReference>
<dbReference type="AlphaFoldDB" id="A0A3S3PFN9"/>
<dbReference type="SMART" id="SM00768">
    <property type="entry name" value="X8"/>
    <property type="match status" value="1"/>
</dbReference>
<dbReference type="FunFam" id="1.20.58.1040:FF:000001">
    <property type="entry name" value="Glucan endo-1,3-beta-glucosidase 4"/>
    <property type="match status" value="1"/>
</dbReference>
<evidence type="ECO:0000259" key="9">
    <source>
        <dbReference type="SMART" id="SM00768"/>
    </source>
</evidence>
<dbReference type="OrthoDB" id="1919050at2759"/>
<proteinExistence type="predicted"/>
<dbReference type="GO" id="GO:0005886">
    <property type="term" value="C:plasma membrane"/>
    <property type="evidence" value="ECO:0007669"/>
    <property type="project" value="UniProtKB-SubCell"/>
</dbReference>
<keyword evidence="4" id="KW-0732">Signal</keyword>
<dbReference type="Pfam" id="PF07983">
    <property type="entry name" value="X8"/>
    <property type="match status" value="1"/>
</dbReference>
<evidence type="ECO:0000256" key="2">
    <source>
        <dbReference type="ARBA" id="ARBA00022475"/>
    </source>
</evidence>
<evidence type="ECO:0000256" key="1">
    <source>
        <dbReference type="ARBA" id="ARBA00004609"/>
    </source>
</evidence>
<evidence type="ECO:0000256" key="8">
    <source>
        <dbReference type="SAM" id="MobiDB-lite"/>
    </source>
</evidence>
<evidence type="ECO:0000313" key="10">
    <source>
        <dbReference type="EMBL" id="RWR89648.1"/>
    </source>
</evidence>
<dbReference type="PANTHER" id="PTHR31044">
    <property type="entry name" value="BETA-1,3 GLUCANASE"/>
    <property type="match status" value="1"/>
</dbReference>
<feature type="region of interest" description="Disordered" evidence="8">
    <location>
        <begin position="33"/>
        <end position="55"/>
    </location>
</feature>
<dbReference type="InterPro" id="IPR012946">
    <property type="entry name" value="X8"/>
</dbReference>
<keyword evidence="2" id="KW-1003">Cell membrane</keyword>
<keyword evidence="3" id="KW-0336">GPI-anchor</keyword>
<dbReference type="Proteomes" id="UP000283530">
    <property type="component" value="Unassembled WGS sequence"/>
</dbReference>
<keyword evidence="3" id="KW-0449">Lipoprotein</keyword>
<comment type="caution">
    <text evidence="10">The sequence shown here is derived from an EMBL/GenBank/DDBJ whole genome shotgun (WGS) entry which is preliminary data.</text>
</comment>
<evidence type="ECO:0000256" key="7">
    <source>
        <dbReference type="ARBA" id="ARBA00023180"/>
    </source>
</evidence>